<dbReference type="CDD" id="cd02120">
    <property type="entry name" value="PA_subtilisin_like"/>
    <property type="match status" value="1"/>
</dbReference>
<gene>
    <name evidence="2" type="ORF">GCM10011395_03570</name>
</gene>
<reference evidence="3" key="1">
    <citation type="journal article" date="2019" name="Int. J. Syst. Evol. Microbiol.">
        <title>The Global Catalogue of Microorganisms (GCM) 10K type strain sequencing project: providing services to taxonomists for standard genome sequencing and annotation.</title>
        <authorList>
            <consortium name="The Broad Institute Genomics Platform"/>
            <consortium name="The Broad Institute Genome Sequencing Center for Infectious Disease"/>
            <person name="Wu L."/>
            <person name="Ma J."/>
        </authorList>
    </citation>
    <scope>NUCLEOTIDE SEQUENCE [LARGE SCALE GENOMIC DNA]</scope>
    <source>
        <strain evidence="3">CGMCC 1.10106</strain>
    </source>
</reference>
<evidence type="ECO:0000313" key="2">
    <source>
        <dbReference type="EMBL" id="GGA36546.1"/>
    </source>
</evidence>
<sequence>MEGRDTGSAGYDRAAKVVAAKFKAAGLTPLGEKGGWFQSVSMNETKVARAEVSIGGRPLKFLYDFTVSPAPAMPQRVEALLAYRGYCDAAALGNVTGKLVLCHGATRAGLPTAAQRDSAVKAAGGIGIITIADPGFTVEPPRWPFAYARDVSLASATRNTDSFLRLRLNADALATVIGGGHDAAKLIVKGSNGQPLPDFDPADAFRAGFTITTRALTSPNVIGFLPGTDPALADQAIVLSAHLDGYGYGTPVNGDRLYNGTLDDAAYVALLIRLAERRHGKGFRRPVIFAAWTGEEKGLLGSIAFLRAPTFPRSRIAANINLDQLRPIFPLDLLTIHALDDTSLGDDARAVAAVMGIAVQHDPEPERNLLRRSDQWNFIAAGIPATAFVFGYRPGSESERIYRQWYKSGYHKPQDDLDQRMDWKAAADFNRFFYTLVGRVADKDAPPSWKPGSALNPSNRP</sequence>
<proteinExistence type="predicted"/>
<dbReference type="PANTHER" id="PTHR12147:SF26">
    <property type="entry name" value="PEPTIDASE M28 DOMAIN-CONTAINING PROTEIN"/>
    <property type="match status" value="1"/>
</dbReference>
<dbReference type="InterPro" id="IPR007484">
    <property type="entry name" value="Peptidase_M28"/>
</dbReference>
<dbReference type="Proteomes" id="UP000618591">
    <property type="component" value="Unassembled WGS sequence"/>
</dbReference>
<name>A0ABQ1G4J8_9SPHN</name>
<accession>A0ABQ1G4J8</accession>
<dbReference type="EMBL" id="BMDW01000002">
    <property type="protein sequence ID" value="GGA36546.1"/>
    <property type="molecule type" value="Genomic_DNA"/>
</dbReference>
<evidence type="ECO:0000313" key="3">
    <source>
        <dbReference type="Proteomes" id="UP000618591"/>
    </source>
</evidence>
<dbReference type="InterPro" id="IPR045175">
    <property type="entry name" value="M28_fam"/>
</dbReference>
<feature type="domain" description="Peptidase M28" evidence="1">
    <location>
        <begin position="220"/>
        <end position="434"/>
    </location>
</feature>
<dbReference type="RefSeq" id="WP_229732758.1">
    <property type="nucleotide sequence ID" value="NZ_BMDW01000002.1"/>
</dbReference>
<dbReference type="Gene3D" id="3.40.630.10">
    <property type="entry name" value="Zn peptidases"/>
    <property type="match status" value="1"/>
</dbReference>
<dbReference type="PANTHER" id="PTHR12147">
    <property type="entry name" value="METALLOPEPTIDASE M28 FAMILY MEMBER"/>
    <property type="match status" value="1"/>
</dbReference>
<protein>
    <submittedName>
        <fullName evidence="2">Peptidase M28</fullName>
    </submittedName>
</protein>
<comment type="caution">
    <text evidence="2">The sequence shown here is derived from an EMBL/GenBank/DDBJ whole genome shotgun (WGS) entry which is preliminary data.</text>
</comment>
<evidence type="ECO:0000259" key="1">
    <source>
        <dbReference type="Pfam" id="PF04389"/>
    </source>
</evidence>
<keyword evidence="3" id="KW-1185">Reference proteome</keyword>
<organism evidence="2 3">
    <name type="scientific">Sphingomonas psychrolutea</name>
    <dbReference type="NCBI Taxonomy" id="1259676"/>
    <lineage>
        <taxon>Bacteria</taxon>
        <taxon>Pseudomonadati</taxon>
        <taxon>Pseudomonadota</taxon>
        <taxon>Alphaproteobacteria</taxon>
        <taxon>Sphingomonadales</taxon>
        <taxon>Sphingomonadaceae</taxon>
        <taxon>Sphingomonas</taxon>
    </lineage>
</organism>
<dbReference type="Pfam" id="PF04389">
    <property type="entry name" value="Peptidase_M28"/>
    <property type="match status" value="1"/>
</dbReference>
<dbReference type="SUPFAM" id="SSF53187">
    <property type="entry name" value="Zn-dependent exopeptidases"/>
    <property type="match status" value="1"/>
</dbReference>